<name>A0A067LVV8_BOTB1</name>
<reference evidence="3" key="1">
    <citation type="journal article" date="2014" name="Proc. Natl. Acad. Sci. U.S.A.">
        <title>Extensive sampling of basidiomycete genomes demonstrates inadequacy of the white-rot/brown-rot paradigm for wood decay fungi.</title>
        <authorList>
            <person name="Riley R."/>
            <person name="Salamov A.A."/>
            <person name="Brown D.W."/>
            <person name="Nagy L.G."/>
            <person name="Floudas D."/>
            <person name="Held B.W."/>
            <person name="Levasseur A."/>
            <person name="Lombard V."/>
            <person name="Morin E."/>
            <person name="Otillar R."/>
            <person name="Lindquist E.A."/>
            <person name="Sun H."/>
            <person name="LaButti K.M."/>
            <person name="Schmutz J."/>
            <person name="Jabbour D."/>
            <person name="Luo H."/>
            <person name="Baker S.E."/>
            <person name="Pisabarro A.G."/>
            <person name="Walton J.D."/>
            <person name="Blanchette R.A."/>
            <person name="Henrissat B."/>
            <person name="Martin F."/>
            <person name="Cullen D."/>
            <person name="Hibbett D.S."/>
            <person name="Grigoriev I.V."/>
        </authorList>
    </citation>
    <scope>NUCLEOTIDE SEQUENCE [LARGE SCALE GENOMIC DNA]</scope>
    <source>
        <strain evidence="3">FD-172 SS1</strain>
    </source>
</reference>
<protein>
    <recommendedName>
        <fullName evidence="1">F-box domain-containing protein</fullName>
    </recommendedName>
</protein>
<dbReference type="HOGENOM" id="CLU_024199_1_2_1"/>
<dbReference type="AlphaFoldDB" id="A0A067LVV8"/>
<dbReference type="InterPro" id="IPR001810">
    <property type="entry name" value="F-box_dom"/>
</dbReference>
<dbReference type="EMBL" id="KL198138">
    <property type="protein sequence ID" value="KDQ06395.1"/>
    <property type="molecule type" value="Genomic_DNA"/>
</dbReference>
<dbReference type="InterPro" id="IPR032675">
    <property type="entry name" value="LRR_dom_sf"/>
</dbReference>
<keyword evidence="3" id="KW-1185">Reference proteome</keyword>
<dbReference type="SUPFAM" id="SSF52047">
    <property type="entry name" value="RNI-like"/>
    <property type="match status" value="1"/>
</dbReference>
<dbReference type="InterPro" id="IPR036047">
    <property type="entry name" value="F-box-like_dom_sf"/>
</dbReference>
<evidence type="ECO:0000313" key="3">
    <source>
        <dbReference type="Proteomes" id="UP000027195"/>
    </source>
</evidence>
<organism evidence="2 3">
    <name type="scientific">Botryobasidium botryosum (strain FD-172 SS1)</name>
    <dbReference type="NCBI Taxonomy" id="930990"/>
    <lineage>
        <taxon>Eukaryota</taxon>
        <taxon>Fungi</taxon>
        <taxon>Dikarya</taxon>
        <taxon>Basidiomycota</taxon>
        <taxon>Agaricomycotina</taxon>
        <taxon>Agaricomycetes</taxon>
        <taxon>Cantharellales</taxon>
        <taxon>Botryobasidiaceae</taxon>
        <taxon>Botryobasidium</taxon>
    </lineage>
</organism>
<evidence type="ECO:0000313" key="2">
    <source>
        <dbReference type="EMBL" id="KDQ06395.1"/>
    </source>
</evidence>
<dbReference type="PANTHER" id="PTHR38926">
    <property type="entry name" value="F-BOX DOMAIN CONTAINING PROTEIN, EXPRESSED"/>
    <property type="match status" value="1"/>
</dbReference>
<dbReference type="Proteomes" id="UP000027195">
    <property type="component" value="Unassembled WGS sequence"/>
</dbReference>
<dbReference type="PANTHER" id="PTHR38926:SF5">
    <property type="entry name" value="F-BOX AND LEUCINE-RICH REPEAT PROTEIN 6"/>
    <property type="match status" value="1"/>
</dbReference>
<accession>A0A067LVV8</accession>
<feature type="domain" description="F-box" evidence="1">
    <location>
        <begin position="76"/>
        <end position="122"/>
    </location>
</feature>
<dbReference type="OrthoDB" id="3172239at2759"/>
<dbReference type="Pfam" id="PF12937">
    <property type="entry name" value="F-box-like"/>
    <property type="match status" value="1"/>
</dbReference>
<proteinExistence type="predicted"/>
<evidence type="ECO:0000259" key="1">
    <source>
        <dbReference type="Pfam" id="PF12937"/>
    </source>
</evidence>
<dbReference type="InParanoid" id="A0A067LVV8"/>
<sequence>MDAAFWQIRQLVDELVQQATPQGAHKIDRSRDSEEIFKLLDHKIDTLTSFRDRVDAYLQNAIIEIKSHRNQHTPISRFPPEIYSRIFEFACTEAEVDCGSIMLVSKLWRDIALSTPSLWTRINGGSAEFIATCILRSKNAPLEIELPDFDSEEVDPDILIAMACTPEEQRFKEQMAPLTPQIHRWRCLTLENIRPRHFWPEFCMAAPQLEMLDLALASYYPHDTEAPPPGALHDLFAGATPRLRSLRLGRISVPLTSSIYRGLENLSIIAVDLHDATADDFLDVLKACPRLSSLQLNTVQMSGPTLGPQSTIKLPRLSLIDISTMPCHAIRHIFSSIISPSLKGLSVMVDLDDDEAIHDALPFDMAANFMRTVENIRIDRLLFQFHASRGGEDFFNVVGGNSETPSALYLWSTSSSLDSLLRGLFPRISSTFNLRDLTALSVVGLPESDTILTDFRQLLVHCGELRRLTLKDCWSSIPISLRRVGADGPPCPKLSELSISSSTPIDGWDLIEMVRTRQAVLENSQEVEDVTALQVLRITNPRPLDEEVVQALRGLVPNIELKTA</sequence>
<gene>
    <name evidence="2" type="ORF">BOTBODRAFT_193070</name>
</gene>
<dbReference type="Gene3D" id="1.20.1280.50">
    <property type="match status" value="1"/>
</dbReference>
<dbReference type="STRING" id="930990.A0A067LVV8"/>
<dbReference type="Gene3D" id="3.80.10.10">
    <property type="entry name" value="Ribonuclease Inhibitor"/>
    <property type="match status" value="1"/>
</dbReference>
<dbReference type="SUPFAM" id="SSF81383">
    <property type="entry name" value="F-box domain"/>
    <property type="match status" value="1"/>
</dbReference>